<dbReference type="eggNOG" id="arCOG05765">
    <property type="taxonomic scope" value="Archaea"/>
</dbReference>
<name>Q9V140_PYRAB</name>
<evidence type="ECO:0000313" key="3">
    <source>
        <dbReference type="EMBL" id="CCE69981.1"/>
    </source>
</evidence>
<dbReference type="HOGENOM" id="CLU_1656975_0_0_2"/>
<dbReference type="PIR" id="H75178">
    <property type="entry name" value="H75178"/>
</dbReference>
<evidence type="ECO:0000313" key="2">
    <source>
        <dbReference type="EMBL" id="CAB49511.1"/>
    </source>
</evidence>
<dbReference type="Pfam" id="PF09638">
    <property type="entry name" value="Ph1570"/>
    <property type="match status" value="1"/>
</dbReference>
<dbReference type="EMBL" id="AJ248284">
    <property type="protein sequence ID" value="CAB49511.1"/>
    <property type="molecule type" value="Genomic_DNA"/>
</dbReference>
<reference evidence="2" key="3">
    <citation type="journal article" date="2001" name="Genome Res.">
        <title>Genome evolution at the genus level: comparison of three complete genomes of hyperthermophilic archaea.</title>
        <authorList>
            <person name="Lecompte O."/>
            <person name="Ripp R."/>
            <person name="Puzos-Barbe V."/>
            <person name="Duprat S."/>
            <person name="Heilig R."/>
            <person name="Dietrich J."/>
            <person name="Thierry J.C."/>
            <person name="Poch O."/>
        </authorList>
    </citation>
    <scope>NUCLEOTIDE SEQUENCE</scope>
    <source>
        <strain evidence="2">Orsay</strain>
    </source>
</reference>
<accession>Q9V140</accession>
<dbReference type="SUPFAM" id="SSF159902">
    <property type="entry name" value="PH1570-like"/>
    <property type="match status" value="1"/>
</dbReference>
<dbReference type="AlphaFoldDB" id="Q9V140"/>
<keyword evidence="4" id="KW-1185">Reference proteome</keyword>
<evidence type="ECO:0000259" key="1">
    <source>
        <dbReference type="Pfam" id="PF09638"/>
    </source>
</evidence>
<organism evidence="2 4">
    <name type="scientific">Pyrococcus abyssi (strain GE5 / Orsay)</name>
    <dbReference type="NCBI Taxonomy" id="272844"/>
    <lineage>
        <taxon>Archaea</taxon>
        <taxon>Methanobacteriati</taxon>
        <taxon>Methanobacteriota</taxon>
        <taxon>Thermococci</taxon>
        <taxon>Thermococcales</taxon>
        <taxon>Thermococcaceae</taxon>
        <taxon>Pyrococcus</taxon>
    </lineage>
</organism>
<evidence type="ECO:0000313" key="5">
    <source>
        <dbReference type="Proteomes" id="UP000009139"/>
    </source>
</evidence>
<reference evidence="2 4" key="4">
    <citation type="journal article" date="2003" name="Mol. Microbiol.">
        <title>An integrated analysis of the genome of the hyperthermophilic archaeon Pyrococcus abyssi.</title>
        <authorList>
            <person name="Cohen G."/>
            <person name="Barbe V."/>
            <person name="Flament D."/>
            <person name="Galperin M."/>
            <person name="Heilig R."/>
            <person name="Ripp R."/>
            <person name="Lecompte O."/>
            <person name="Prieur D."/>
            <person name="Poch O."/>
            <person name="Quellerou J."/>
            <person name="Thierry J.C."/>
            <person name="Van der Oost J."/>
            <person name="Weissenbach J."/>
            <person name="Zivanovic Y."/>
            <person name="Forterre P."/>
        </authorList>
    </citation>
    <scope>NUCLEOTIDE SEQUENCE [LARGE SCALE GENOMIC DNA]</scope>
    <source>
        <strain evidence="4">GE5 / Orsay</strain>
        <strain evidence="2">Orsay</strain>
    </source>
</reference>
<dbReference type="Proteomes" id="UP000000810">
    <property type="component" value="Chromosome"/>
</dbReference>
<dbReference type="PATRIC" id="fig|272844.11.peg.627"/>
<dbReference type="InterPro" id="IPR023110">
    <property type="entry name" value="PH1570-like_domain"/>
</dbReference>
<gene>
    <name evidence="2" type="ordered locus">PAB1961</name>
</gene>
<dbReference type="InterPro" id="IPR036807">
    <property type="entry name" value="PH1570-like_sf"/>
</dbReference>
<dbReference type="Proteomes" id="UP000009139">
    <property type="component" value="Chromosome"/>
</dbReference>
<evidence type="ECO:0000313" key="4">
    <source>
        <dbReference type="Proteomes" id="UP000000810"/>
    </source>
</evidence>
<dbReference type="KEGG" id="pab:PAB1961"/>
<dbReference type="EMBL" id="HE613800">
    <property type="protein sequence ID" value="CCE69981.1"/>
    <property type="molecule type" value="Genomic_DNA"/>
</dbReference>
<sequence>MEGLAMMCEEKLEVFENGFRDDKFNIEVTFYGEDGRKVLLALIYELYLPDYGSEYVYPFECAKEFWNVYMDPPNVEKEVPKLKPIKFVSESVKQKVREVLEGINPPVDVKIDEAEFYKTKEGYLVIGKNFLLDPKGRLFIFNKPSIGEKILKYIWEW</sequence>
<protein>
    <recommendedName>
        <fullName evidence="1">PH1570-like domain-containing protein</fullName>
    </recommendedName>
</protein>
<proteinExistence type="predicted"/>
<reference evidence="3 5" key="5">
    <citation type="journal article" date="2012" name="Curr. Microbiol.">
        <title>Re-annotation of two hyperthermophilic archaea Pyrococcus abyssi GE5 and Pyrococcus furiosus DSM 3638.</title>
        <authorList>
            <person name="Gao J."/>
            <person name="Wang J."/>
        </authorList>
    </citation>
    <scope>GENOME REANNOTATION</scope>
    <source>
        <strain evidence="3">GE5</strain>
        <strain evidence="5">GE5 / Orsay</strain>
    </source>
</reference>
<feature type="domain" description="PH1570-like" evidence="1">
    <location>
        <begin position="6"/>
        <end position="157"/>
    </location>
</feature>
<reference evidence="2" key="1">
    <citation type="submission" date="1999-07" db="EMBL/GenBank/DDBJ databases">
        <authorList>
            <person name="Genoscope"/>
        </authorList>
    </citation>
    <scope>NUCLEOTIDE SEQUENCE</scope>
    <source>
        <strain evidence="2">Orsay</strain>
    </source>
</reference>
<dbReference type="Gene3D" id="3.40.1600.10">
    <property type="entry name" value="PH1570-like"/>
    <property type="match status" value="1"/>
</dbReference>
<dbReference type="STRING" id="272844.PAB1961"/>
<reference evidence="2" key="2">
    <citation type="journal article" date="2000" name="J. Mol. Biol.">
        <title>Archaeal homologs of eukaryotic methylation guide small nucleolar RNAs: lessons from the Pyrococcus genomes.</title>
        <authorList>
            <person name="Gaspin C."/>
            <person name="Cavaille J."/>
            <person name="Erauso G."/>
        </authorList>
    </citation>
    <scope>NUCLEOTIDE SEQUENCE</scope>
    <source>
        <strain evidence="2">Orsay</strain>
    </source>
</reference>